<accession>A0ABT4LFQ8</accession>
<keyword evidence="1" id="KW-1133">Transmembrane helix</keyword>
<evidence type="ECO:0008006" key="4">
    <source>
        <dbReference type="Google" id="ProtNLM"/>
    </source>
</evidence>
<evidence type="ECO:0000313" key="2">
    <source>
        <dbReference type="EMBL" id="MCZ4279935.1"/>
    </source>
</evidence>
<dbReference type="Proteomes" id="UP001069802">
    <property type="component" value="Unassembled WGS sequence"/>
</dbReference>
<keyword evidence="1" id="KW-0472">Membrane</keyword>
<keyword evidence="3" id="KW-1185">Reference proteome</keyword>
<organism evidence="2 3">
    <name type="scientific">Kiloniella laminariae</name>
    <dbReference type="NCBI Taxonomy" id="454162"/>
    <lineage>
        <taxon>Bacteria</taxon>
        <taxon>Pseudomonadati</taxon>
        <taxon>Pseudomonadota</taxon>
        <taxon>Alphaproteobacteria</taxon>
        <taxon>Rhodospirillales</taxon>
        <taxon>Kiloniellaceae</taxon>
        <taxon>Kiloniella</taxon>
    </lineage>
</organism>
<name>A0ABT4LFQ8_9PROT</name>
<gene>
    <name evidence="2" type="ORF">O4H49_04040</name>
</gene>
<evidence type="ECO:0000313" key="3">
    <source>
        <dbReference type="Proteomes" id="UP001069802"/>
    </source>
</evidence>
<protein>
    <recommendedName>
        <fullName evidence="4">DUF304 domain-containing protein</fullName>
    </recommendedName>
</protein>
<comment type="caution">
    <text evidence="2">The sequence shown here is derived from an EMBL/GenBank/DDBJ whole genome shotgun (WGS) entry which is preliminary data.</text>
</comment>
<sequence>MNISIEFATTPLLAVVEVIGIWFGAIATTAAVIASLYLGLSARNIRLDVNVSLRKLVYRLQPEKTVVCVEVVNKGLRKARVVSIGWSLGFLSIHAVVQQPGEEAISAQLPQDMDDSDVRHFCVELKNDHANWLDLVARDVIKTTPKFMPWQLTLYSWKWIVVPQVGNAIKARPNKILRNTVKRYILDNEYHRCLPDN</sequence>
<proteinExistence type="predicted"/>
<dbReference type="EMBL" id="JAPWGY010000001">
    <property type="protein sequence ID" value="MCZ4279935.1"/>
    <property type="molecule type" value="Genomic_DNA"/>
</dbReference>
<feature type="transmembrane region" description="Helical" evidence="1">
    <location>
        <begin position="12"/>
        <end position="38"/>
    </location>
</feature>
<keyword evidence="1" id="KW-0812">Transmembrane</keyword>
<evidence type="ECO:0000256" key="1">
    <source>
        <dbReference type="SAM" id="Phobius"/>
    </source>
</evidence>
<reference evidence="2" key="1">
    <citation type="submission" date="2022-12" db="EMBL/GenBank/DDBJ databases">
        <title>Bacterial isolates from different developmental stages of Nematostella vectensis.</title>
        <authorList>
            <person name="Fraune S."/>
        </authorList>
    </citation>
    <scope>NUCLEOTIDE SEQUENCE</scope>
    <source>
        <strain evidence="2">G21630-S1</strain>
    </source>
</reference>
<dbReference type="RefSeq" id="WP_269422130.1">
    <property type="nucleotide sequence ID" value="NZ_JAPWGY010000001.1"/>
</dbReference>